<evidence type="ECO:0000256" key="3">
    <source>
        <dbReference type="ARBA" id="ARBA00009734"/>
    </source>
</evidence>
<evidence type="ECO:0000256" key="6">
    <source>
        <dbReference type="ARBA" id="ARBA00023128"/>
    </source>
</evidence>
<evidence type="ECO:0008006" key="8">
    <source>
        <dbReference type="Google" id="ProtNLM"/>
    </source>
</evidence>
<dbReference type="EMBL" id="ML737118">
    <property type="protein sequence ID" value="KAE8345745.1"/>
    <property type="molecule type" value="Genomic_DNA"/>
</dbReference>
<dbReference type="GO" id="GO:0016491">
    <property type="term" value="F:oxidoreductase activity"/>
    <property type="evidence" value="ECO:0007669"/>
    <property type="project" value="UniProtKB-KW"/>
</dbReference>
<dbReference type="AlphaFoldDB" id="A0A5N6YJW3"/>
<dbReference type="Proteomes" id="UP000325558">
    <property type="component" value="Unassembled WGS sequence"/>
</dbReference>
<evidence type="ECO:0000313" key="7">
    <source>
        <dbReference type="EMBL" id="KAE8345745.1"/>
    </source>
</evidence>
<accession>A0A5N6YJW3</accession>
<sequence length="175" mass="18959">MVVVHVRIGMAVAVDIYINRVDAAIRLLLKNFGDDVPKTLDPITLFHSPSAPASQNALKTLQRALAAAEAGEPQTTKRGEFQLEVTTEAPTTDQLRNILDYVTADPAGAGSNRVIYGVEQVVKGARDAEDALKKFKENGAQGIVRPITVDWTNGRAVLGDNESEILKMVHQLDVD</sequence>
<keyword evidence="6" id="KW-0496">Mitochondrion</keyword>
<keyword evidence="4" id="KW-0809">Transit peptide</keyword>
<dbReference type="PANTHER" id="PTHR28071">
    <property type="entry name" value="REDOX PROTEIN FMP46, MITOCHONDRIAL-RELATED"/>
    <property type="match status" value="1"/>
</dbReference>
<gene>
    <name evidence="7" type="ORF">BDV24DRAFT_159078</name>
</gene>
<name>A0A5N6YJW3_9EURO</name>
<evidence type="ECO:0000256" key="1">
    <source>
        <dbReference type="ARBA" id="ARBA00002963"/>
    </source>
</evidence>
<evidence type="ECO:0000256" key="2">
    <source>
        <dbReference type="ARBA" id="ARBA00004173"/>
    </source>
</evidence>
<evidence type="ECO:0000256" key="4">
    <source>
        <dbReference type="ARBA" id="ARBA00022946"/>
    </source>
</evidence>
<comment type="similarity">
    <text evidence="3">Belongs to the FMP46 family.</text>
</comment>
<protein>
    <recommendedName>
        <fullName evidence="8">Thioredoxin-like protein</fullName>
    </recommendedName>
</protein>
<dbReference type="Pfam" id="PF07955">
    <property type="entry name" value="DUF1687"/>
    <property type="match status" value="1"/>
</dbReference>
<keyword evidence="5" id="KW-0560">Oxidoreductase</keyword>
<dbReference type="OrthoDB" id="59229at2759"/>
<proteinExistence type="inferred from homology"/>
<dbReference type="GO" id="GO:0005739">
    <property type="term" value="C:mitochondrion"/>
    <property type="evidence" value="ECO:0007669"/>
    <property type="project" value="UniProtKB-SubCell"/>
</dbReference>
<comment type="subcellular location">
    <subcellularLocation>
        <location evidence="2">Mitochondrion</location>
    </subcellularLocation>
</comment>
<dbReference type="InterPro" id="IPR012882">
    <property type="entry name" value="Fmp46"/>
</dbReference>
<comment type="function">
    <text evidence="1">Putative mitochondrial redox protein which could be involved in the reduction of small toxic molecules.</text>
</comment>
<dbReference type="SUPFAM" id="SSF52833">
    <property type="entry name" value="Thioredoxin-like"/>
    <property type="match status" value="1"/>
</dbReference>
<dbReference type="PANTHER" id="PTHR28071:SF1">
    <property type="entry name" value="REDOX PROTEIN FMP46, MITOCHONDRIAL-RELATED"/>
    <property type="match status" value="1"/>
</dbReference>
<evidence type="ECO:0000256" key="5">
    <source>
        <dbReference type="ARBA" id="ARBA00023002"/>
    </source>
</evidence>
<dbReference type="Gene3D" id="3.40.30.10">
    <property type="entry name" value="Glutaredoxin"/>
    <property type="match status" value="1"/>
</dbReference>
<organism evidence="7">
    <name type="scientific">Aspergillus arachidicola</name>
    <dbReference type="NCBI Taxonomy" id="656916"/>
    <lineage>
        <taxon>Eukaryota</taxon>
        <taxon>Fungi</taxon>
        <taxon>Dikarya</taxon>
        <taxon>Ascomycota</taxon>
        <taxon>Pezizomycotina</taxon>
        <taxon>Eurotiomycetes</taxon>
        <taxon>Eurotiomycetidae</taxon>
        <taxon>Eurotiales</taxon>
        <taxon>Aspergillaceae</taxon>
        <taxon>Aspergillus</taxon>
        <taxon>Aspergillus subgen. Circumdati</taxon>
    </lineage>
</organism>
<reference evidence="7" key="1">
    <citation type="submission" date="2019-04" db="EMBL/GenBank/DDBJ databases">
        <title>Friends and foes A comparative genomics study of 23 Aspergillus species from section Flavi.</title>
        <authorList>
            <consortium name="DOE Joint Genome Institute"/>
            <person name="Kjaerbolling I."/>
            <person name="Vesth T."/>
            <person name="Frisvad J.C."/>
            <person name="Nybo J.L."/>
            <person name="Theobald S."/>
            <person name="Kildgaard S."/>
            <person name="Isbrandt T."/>
            <person name="Kuo A."/>
            <person name="Sato A."/>
            <person name="Lyhne E.K."/>
            <person name="Kogle M.E."/>
            <person name="Wiebenga A."/>
            <person name="Kun R.S."/>
            <person name="Lubbers R.J."/>
            <person name="Makela M.R."/>
            <person name="Barry K."/>
            <person name="Chovatia M."/>
            <person name="Clum A."/>
            <person name="Daum C."/>
            <person name="Haridas S."/>
            <person name="He G."/>
            <person name="LaButti K."/>
            <person name="Lipzen A."/>
            <person name="Mondo S."/>
            <person name="Riley R."/>
            <person name="Salamov A."/>
            <person name="Simmons B.A."/>
            <person name="Magnuson J.K."/>
            <person name="Henrissat B."/>
            <person name="Mortensen U.H."/>
            <person name="Larsen T.O."/>
            <person name="Devries R.P."/>
            <person name="Grigoriev I.V."/>
            <person name="Machida M."/>
            <person name="Baker S.E."/>
            <person name="Andersen M.R."/>
        </authorList>
    </citation>
    <scope>NUCLEOTIDE SEQUENCE</scope>
    <source>
        <strain evidence="7">CBS 117612</strain>
    </source>
</reference>
<dbReference type="InterPro" id="IPR036249">
    <property type="entry name" value="Thioredoxin-like_sf"/>
</dbReference>